<dbReference type="GO" id="GO:0016705">
    <property type="term" value="F:oxidoreductase activity, acting on paired donors, with incorporation or reduction of molecular oxygen"/>
    <property type="evidence" value="ECO:0007669"/>
    <property type="project" value="InterPro"/>
</dbReference>
<dbReference type="AlphaFoldDB" id="A0A7J7HMJ1"/>
<feature type="transmembrane region" description="Helical" evidence="4">
    <location>
        <begin position="6"/>
        <end position="25"/>
    </location>
</feature>
<dbReference type="Proteomes" id="UP000593564">
    <property type="component" value="Unassembled WGS sequence"/>
</dbReference>
<comment type="similarity">
    <text evidence="1">Belongs to the cytochrome P450 family.</text>
</comment>
<keyword evidence="4" id="KW-0812">Transmembrane</keyword>
<evidence type="ECO:0000256" key="1">
    <source>
        <dbReference type="ARBA" id="ARBA00010617"/>
    </source>
</evidence>
<keyword evidence="6" id="KW-1185">Reference proteome</keyword>
<evidence type="ECO:0000256" key="2">
    <source>
        <dbReference type="ARBA" id="ARBA00022723"/>
    </source>
</evidence>
<keyword evidence="4" id="KW-1133">Transmembrane helix</keyword>
<dbReference type="PANTHER" id="PTHR47950">
    <property type="entry name" value="CYTOCHROME P450, FAMILY 76, SUBFAMILY C, POLYPEPTIDE 5-RELATED"/>
    <property type="match status" value="1"/>
</dbReference>
<dbReference type="InterPro" id="IPR001128">
    <property type="entry name" value="Cyt_P450"/>
</dbReference>
<reference evidence="5 6" key="2">
    <citation type="submission" date="2020-07" db="EMBL/GenBank/DDBJ databases">
        <title>Genome assembly of wild tea tree DASZ reveals pedigree and selection history of tea varieties.</title>
        <authorList>
            <person name="Zhang W."/>
        </authorList>
    </citation>
    <scope>NUCLEOTIDE SEQUENCE [LARGE SCALE GENOMIC DNA]</scope>
    <source>
        <strain evidence="6">cv. G240</strain>
        <tissue evidence="5">Leaf</tissue>
    </source>
</reference>
<keyword evidence="4" id="KW-0472">Membrane</keyword>
<reference evidence="6" key="1">
    <citation type="journal article" date="2020" name="Nat. Commun.">
        <title>Genome assembly of wild tea tree DASZ reveals pedigree and selection history of tea varieties.</title>
        <authorList>
            <person name="Zhang W."/>
            <person name="Zhang Y."/>
            <person name="Qiu H."/>
            <person name="Guo Y."/>
            <person name="Wan H."/>
            <person name="Zhang X."/>
            <person name="Scossa F."/>
            <person name="Alseekh S."/>
            <person name="Zhang Q."/>
            <person name="Wang P."/>
            <person name="Xu L."/>
            <person name="Schmidt M.H."/>
            <person name="Jia X."/>
            <person name="Li D."/>
            <person name="Zhu A."/>
            <person name="Guo F."/>
            <person name="Chen W."/>
            <person name="Ni D."/>
            <person name="Usadel B."/>
            <person name="Fernie A.R."/>
            <person name="Wen W."/>
        </authorList>
    </citation>
    <scope>NUCLEOTIDE SEQUENCE [LARGE SCALE GENOMIC DNA]</scope>
    <source>
        <strain evidence="6">cv. G240</strain>
    </source>
</reference>
<dbReference type="EMBL" id="JACBKZ010000003">
    <property type="protein sequence ID" value="KAF5953959.1"/>
    <property type="molecule type" value="Genomic_DNA"/>
</dbReference>
<organism evidence="5 6">
    <name type="scientific">Camellia sinensis</name>
    <name type="common">Tea plant</name>
    <name type="synonym">Thea sinensis</name>
    <dbReference type="NCBI Taxonomy" id="4442"/>
    <lineage>
        <taxon>Eukaryota</taxon>
        <taxon>Viridiplantae</taxon>
        <taxon>Streptophyta</taxon>
        <taxon>Embryophyta</taxon>
        <taxon>Tracheophyta</taxon>
        <taxon>Spermatophyta</taxon>
        <taxon>Magnoliopsida</taxon>
        <taxon>eudicotyledons</taxon>
        <taxon>Gunneridae</taxon>
        <taxon>Pentapetalae</taxon>
        <taxon>asterids</taxon>
        <taxon>Ericales</taxon>
        <taxon>Theaceae</taxon>
        <taxon>Camellia</taxon>
    </lineage>
</organism>
<keyword evidence="3" id="KW-0408">Iron</keyword>
<gene>
    <name evidence="5" type="ORF">HYC85_006815</name>
</gene>
<evidence type="ECO:0008006" key="7">
    <source>
        <dbReference type="Google" id="ProtNLM"/>
    </source>
</evidence>
<dbReference type="GO" id="GO:0005506">
    <property type="term" value="F:iron ion binding"/>
    <property type="evidence" value="ECO:0007669"/>
    <property type="project" value="InterPro"/>
</dbReference>
<accession>A0A7J7HMJ1</accession>
<proteinExistence type="inferred from homology"/>
<evidence type="ECO:0000256" key="4">
    <source>
        <dbReference type="SAM" id="Phobius"/>
    </source>
</evidence>
<dbReference type="Gene3D" id="1.10.630.10">
    <property type="entry name" value="Cytochrome P450"/>
    <property type="match status" value="1"/>
</dbReference>
<comment type="caution">
    <text evidence="5">The sequence shown here is derived from an EMBL/GenBank/DDBJ whole genome shotgun (WGS) entry which is preliminary data.</text>
</comment>
<evidence type="ECO:0000313" key="5">
    <source>
        <dbReference type="EMBL" id="KAF5953959.1"/>
    </source>
</evidence>
<dbReference type="InterPro" id="IPR036396">
    <property type="entry name" value="Cyt_P450_sf"/>
</dbReference>
<dbReference type="PANTHER" id="PTHR47950:SF14">
    <property type="entry name" value="CYTOCHROME P450 76A2-LIKE ISOFORM X1"/>
    <property type="match status" value="1"/>
</dbReference>
<protein>
    <recommendedName>
        <fullName evidence="7">Cytochrome P450</fullName>
    </recommendedName>
</protein>
<dbReference type="SUPFAM" id="SSF48264">
    <property type="entry name" value="Cytochrome P450"/>
    <property type="match status" value="1"/>
</dbReference>
<evidence type="ECO:0000313" key="6">
    <source>
        <dbReference type="Proteomes" id="UP000593564"/>
    </source>
</evidence>
<keyword evidence="2" id="KW-0479">Metal-binding</keyword>
<dbReference type="Pfam" id="PF00067">
    <property type="entry name" value="p450"/>
    <property type="match status" value="1"/>
</dbReference>
<dbReference type="GO" id="GO:0020037">
    <property type="term" value="F:heme binding"/>
    <property type="evidence" value="ECO:0007669"/>
    <property type="project" value="InterPro"/>
</dbReference>
<name>A0A7J7HMJ1_CAMSI</name>
<dbReference type="GO" id="GO:0004497">
    <property type="term" value="F:monooxygenase activity"/>
    <property type="evidence" value="ECO:0007669"/>
    <property type="project" value="InterPro"/>
</dbReference>
<sequence>MEWAWSFLFWPSIILSSTFFLLLLLRHRRHQNSASDRLPPGPPRWPVFSHMFDLGKMPHHTLTELKDQYGSVIWLRIGTVNTRVVLTTKAATELFKNHDLSFAERSISGLMRVHDYHKGSLALAPYGTYWRVLRRICTVEMLVVKRINETVPVRRKCVDNMLTWIEEQSSSLDGACGVHVARFVFLASFNIGLSKESVKSAIRSSPVQSNRFGLVFKSAVRFRIEELKIRSTQIGSGLNPTIPD</sequence>
<evidence type="ECO:0000256" key="3">
    <source>
        <dbReference type="ARBA" id="ARBA00023004"/>
    </source>
</evidence>